<dbReference type="PROSITE" id="PS50118">
    <property type="entry name" value="HMG_BOX_2"/>
    <property type="match status" value="1"/>
</dbReference>
<dbReference type="InterPro" id="IPR036910">
    <property type="entry name" value="HMG_box_dom_sf"/>
</dbReference>
<evidence type="ECO:0000313" key="5">
    <source>
        <dbReference type="RefSeq" id="XP_031569102.1"/>
    </source>
</evidence>
<feature type="domain" description="HMG box" evidence="3">
    <location>
        <begin position="671"/>
        <end position="739"/>
    </location>
</feature>
<protein>
    <submittedName>
        <fullName evidence="5">HMG box-containing protein 4-like</fullName>
    </submittedName>
</protein>
<feature type="compositionally biased region" description="Basic and acidic residues" evidence="2">
    <location>
        <begin position="632"/>
        <end position="648"/>
    </location>
</feature>
<feature type="compositionally biased region" description="Basic residues" evidence="2">
    <location>
        <begin position="116"/>
        <end position="125"/>
    </location>
</feature>
<feature type="compositionally biased region" description="Basic residues" evidence="2">
    <location>
        <begin position="365"/>
        <end position="375"/>
    </location>
</feature>
<dbReference type="InterPro" id="IPR009071">
    <property type="entry name" value="HMG_box_dom"/>
</dbReference>
<feature type="region of interest" description="Disordered" evidence="2">
    <location>
        <begin position="632"/>
        <end position="669"/>
    </location>
</feature>
<gene>
    <name evidence="5" type="primary">LOC116303660</name>
</gene>
<dbReference type="Pfam" id="PF00505">
    <property type="entry name" value="HMG_box"/>
    <property type="match status" value="1"/>
</dbReference>
<dbReference type="GO" id="GO:0003677">
    <property type="term" value="F:DNA binding"/>
    <property type="evidence" value="ECO:0007669"/>
    <property type="project" value="UniProtKB-UniRule"/>
</dbReference>
<keyword evidence="1" id="KW-0238">DNA-binding</keyword>
<feature type="compositionally biased region" description="Basic and acidic residues" evidence="2">
    <location>
        <begin position="376"/>
        <end position="386"/>
    </location>
</feature>
<feature type="compositionally biased region" description="Low complexity" evidence="2">
    <location>
        <begin position="282"/>
        <end position="299"/>
    </location>
</feature>
<feature type="compositionally biased region" description="Polar residues" evidence="2">
    <location>
        <begin position="10"/>
        <end position="21"/>
    </location>
</feature>
<sequence>MSHKRPLKRSINTLDDTSCDYSPSLKSSLSKRSRIEEYIEQTKTQDGESSVRRSSRAPKPKVFDDDYTDISVRSPGSEREIPKKKESKSISRNQGERRSIDDVLGIVDDEDSSASTKRRSSRVPKPKLFDEDYVETASFRGIDDKKEKNMSVATEIRVSRDSPKDSTFQKGSAKFKKTGSSSKRGKANATATPGQGKPSIQDNSPLELQSQQAMKGNEGLGAWYSPKVRTSSRTPVPKKTFTLIDESPVSRLGESLFDGGDLYVDVMTQEPHVAKQSKKMSLGHSDSSSASGEIIDIIGTSPVSSKMKWTSKDTGSDGGKNKKSKKSKKALDSPTVLKNIVTADVPKKSETNKKESEMRSETKEKVKKVSSKAAKKTSDSKVDSKKRTAKSKTNDSSEDMVNVVGVQQVAVKKKTKKKKLEFEQSGLSHVSSEGTKSTASLSSSASEHGKKTSKHSKPKHKNEPHSEVKDEDHHIILKVHLPHGEAPHHSHHSHSHKKHKHKHSTSESKSESSSETKIKKQKLSLELEGSTSEDKHKKKLSIKFKGLSSSTPGVEFQGAEKTVEKEVKKNKDADNAIKKKKSKNPLPDKPLIATGSDEKEHVKVVIKKNKKDVKVLTDEDKKTTQKITTMKDVKEKAKEDKAHDKAETPIKTTPKKKAKAGESPKSADKEKRKIVSGYLLFCKKERSRIYEANPGLEFAQISQKVGEAWKSLPESTKQEWKAKADDIKKNYLAVPKDETAKPGPDAVDMAAHLKLLGESLSVIGLSLMAQKETEVHGSLSVLLDSILCAICPLTFLTSHIPGISGISKEKQTQILDDLAYTMPGLG</sequence>
<evidence type="ECO:0000259" key="3">
    <source>
        <dbReference type="PROSITE" id="PS50118"/>
    </source>
</evidence>
<name>A0A6P8IQB6_ACTTE</name>
<dbReference type="OrthoDB" id="4777606at2759"/>
<feature type="compositionally biased region" description="Basic residues" evidence="2">
    <location>
        <begin position="489"/>
        <end position="503"/>
    </location>
</feature>
<organism evidence="4 5">
    <name type="scientific">Actinia tenebrosa</name>
    <name type="common">Australian red waratah sea anemone</name>
    <dbReference type="NCBI Taxonomy" id="6105"/>
    <lineage>
        <taxon>Eukaryota</taxon>
        <taxon>Metazoa</taxon>
        <taxon>Cnidaria</taxon>
        <taxon>Anthozoa</taxon>
        <taxon>Hexacorallia</taxon>
        <taxon>Actiniaria</taxon>
        <taxon>Actiniidae</taxon>
        <taxon>Actinia</taxon>
    </lineage>
</organism>
<feature type="compositionally biased region" description="Basic residues" evidence="2">
    <location>
        <begin position="451"/>
        <end position="460"/>
    </location>
</feature>
<dbReference type="InterPro" id="IPR042477">
    <property type="entry name" value="HMGXB4"/>
</dbReference>
<feature type="compositionally biased region" description="Basic and acidic residues" evidence="2">
    <location>
        <begin position="561"/>
        <end position="577"/>
    </location>
</feature>
<feature type="compositionally biased region" description="Basic and acidic residues" evidence="2">
    <location>
        <begin position="659"/>
        <end position="669"/>
    </location>
</feature>
<dbReference type="RefSeq" id="XP_031569102.1">
    <property type="nucleotide sequence ID" value="XM_031713242.1"/>
</dbReference>
<keyword evidence="4" id="KW-1185">Reference proteome</keyword>
<feature type="compositionally biased region" description="Low complexity" evidence="2">
    <location>
        <begin position="401"/>
        <end position="410"/>
    </location>
</feature>
<dbReference type="GO" id="GO:0005634">
    <property type="term" value="C:nucleus"/>
    <property type="evidence" value="ECO:0007669"/>
    <property type="project" value="UniProtKB-UniRule"/>
</dbReference>
<evidence type="ECO:0000256" key="2">
    <source>
        <dbReference type="SAM" id="MobiDB-lite"/>
    </source>
</evidence>
<dbReference type="PANTHER" id="PTHR46584:SF1">
    <property type="entry name" value="HMG DOMAIN-CONTAINING PROTEIN 4"/>
    <property type="match status" value="1"/>
</dbReference>
<keyword evidence="1" id="KW-0539">Nucleus</keyword>
<evidence type="ECO:0000313" key="4">
    <source>
        <dbReference type="Proteomes" id="UP000515163"/>
    </source>
</evidence>
<feature type="compositionally biased region" description="Basic and acidic residues" evidence="2">
    <location>
        <begin position="461"/>
        <end position="475"/>
    </location>
</feature>
<reference evidence="5" key="1">
    <citation type="submission" date="2025-08" db="UniProtKB">
        <authorList>
            <consortium name="RefSeq"/>
        </authorList>
    </citation>
    <scope>IDENTIFICATION</scope>
    <source>
        <tissue evidence="5">Tentacle</tissue>
    </source>
</reference>
<dbReference type="InParanoid" id="A0A6P8IQB6"/>
<dbReference type="AlphaFoldDB" id="A0A6P8IQB6"/>
<dbReference type="SMART" id="SM00398">
    <property type="entry name" value="HMG"/>
    <property type="match status" value="1"/>
</dbReference>
<dbReference type="Gene3D" id="1.10.30.10">
    <property type="entry name" value="High mobility group box domain"/>
    <property type="match status" value="1"/>
</dbReference>
<feature type="compositionally biased region" description="Basic and acidic residues" evidence="2">
    <location>
        <begin position="76"/>
        <end position="101"/>
    </location>
</feature>
<feature type="compositionally biased region" description="Basic and acidic residues" evidence="2">
    <location>
        <begin position="345"/>
        <end position="364"/>
    </location>
</feature>
<feature type="compositionally biased region" description="Basic and acidic residues" evidence="2">
    <location>
        <begin position="504"/>
        <end position="518"/>
    </location>
</feature>
<dbReference type="GeneID" id="116303660"/>
<proteinExistence type="predicted"/>
<feature type="compositionally biased region" description="Polar residues" evidence="2">
    <location>
        <begin position="189"/>
        <end position="206"/>
    </location>
</feature>
<feature type="region of interest" description="Disordered" evidence="2">
    <location>
        <begin position="272"/>
        <end position="600"/>
    </location>
</feature>
<dbReference type="PANTHER" id="PTHR46584">
    <property type="entry name" value="HMG DOMAIN-CONTAINING PROTEIN 4"/>
    <property type="match status" value="1"/>
</dbReference>
<accession>A0A6P8IQB6</accession>
<dbReference type="KEGG" id="aten:116303660"/>
<dbReference type="Proteomes" id="UP000515163">
    <property type="component" value="Unplaced"/>
</dbReference>
<evidence type="ECO:0000256" key="1">
    <source>
        <dbReference type="PROSITE-ProRule" id="PRU00267"/>
    </source>
</evidence>
<dbReference type="SUPFAM" id="SSF47095">
    <property type="entry name" value="HMG-box"/>
    <property type="match status" value="1"/>
</dbReference>
<feature type="region of interest" description="Disordered" evidence="2">
    <location>
        <begin position="1"/>
        <end position="206"/>
    </location>
</feature>
<feature type="DNA-binding region" description="HMG box" evidence="1">
    <location>
        <begin position="671"/>
        <end position="739"/>
    </location>
</feature>
<feature type="compositionally biased region" description="Low complexity" evidence="2">
    <location>
        <begin position="431"/>
        <end position="446"/>
    </location>
</feature>
<dbReference type="CDD" id="cd00084">
    <property type="entry name" value="HMG-box_SF"/>
    <property type="match status" value="1"/>
</dbReference>